<feature type="region of interest" description="Disordered" evidence="1">
    <location>
        <begin position="1"/>
        <end position="31"/>
    </location>
</feature>
<protein>
    <submittedName>
        <fullName evidence="2">Uncharacterized protein</fullName>
    </submittedName>
</protein>
<evidence type="ECO:0000313" key="2">
    <source>
        <dbReference type="EnsemblPlants" id="EMT01113"/>
    </source>
</evidence>
<sequence>MEIDGTKTHWRGQLPTRHQGAPPPSGTPWRGSFIEFRVEHGDGVTAGVQRRGKPEHGDHVAKIRTSEHEDGMRLSEHPEFGFDSVSDLPPWIFVAKGAVAEDSEGSGPGTLAMFLNQVLVRAVPVTSSSAPSLSFLLRQRCQSHAAAEVASEIAAAFTGASVGEEEEVVCSGSLVAKAVECGLRCLMLERGWSFVGESIYVQSTFAVIEERTDLCALNVEVRSGLNDDYEFVVSPDAFRFTALKISDVASSSVIETFQQIKEVSLDGCNLQTACAILPTLQEGHVIGFSELPPSGQILDSFTELCSVKHGVETNYSYHAAVKLTRGASCEKQWLPSPFVLQGPGLQPSPKSVRASKAMSSMRSFIESLKAWNCFGQSQLVIKEQLVVNCTATLPTWDKATSKLAMHTARTENSEDLRLVHPSSVTKDQSLALDFRTPKPAVFSSSAAKFCNTKVEIAQSLDDAGTGDDTHSIKHGCQSQSVVLTSSFKSQITLLKPSFGRSKRADKNKTWFSSEQSDADSSNRSSETSLPKSSLGNFPKASHANPVDSSSASLLKQVIQTSGNPKRKHAEILENNGEGGTVKDYAPNVPQDISSVLDIQKDVLRTKVKPTKSKSMVGKNEITAATKSKRKPEVVKDELTKTAIDHQKDVTKKVTKAKSVIVKDELTSTTKTKTKPDVDKDELTAKVIDHHKRGELRLLTVADLKCFLSAKKAKVGGSKEDSTTYGSYTLHIVACTNHGNRVSPYILAGATTDHG</sequence>
<evidence type="ECO:0000256" key="1">
    <source>
        <dbReference type="SAM" id="MobiDB-lite"/>
    </source>
</evidence>
<dbReference type="AlphaFoldDB" id="N1QTV7"/>
<accession>N1QTV7</accession>
<feature type="compositionally biased region" description="Polar residues" evidence="1">
    <location>
        <begin position="509"/>
        <end position="535"/>
    </location>
</feature>
<reference evidence="2" key="1">
    <citation type="submission" date="2015-06" db="UniProtKB">
        <authorList>
            <consortium name="EnsemblPlants"/>
        </authorList>
    </citation>
    <scope>IDENTIFICATION</scope>
</reference>
<feature type="region of interest" description="Disordered" evidence="1">
    <location>
        <begin position="504"/>
        <end position="551"/>
    </location>
</feature>
<proteinExistence type="predicted"/>
<name>N1QTV7_AEGTA</name>
<organism evidence="2">
    <name type="scientific">Aegilops tauschii</name>
    <name type="common">Tausch's goatgrass</name>
    <name type="synonym">Aegilops squarrosa</name>
    <dbReference type="NCBI Taxonomy" id="37682"/>
    <lineage>
        <taxon>Eukaryota</taxon>
        <taxon>Viridiplantae</taxon>
        <taxon>Streptophyta</taxon>
        <taxon>Embryophyta</taxon>
        <taxon>Tracheophyta</taxon>
        <taxon>Spermatophyta</taxon>
        <taxon>Magnoliopsida</taxon>
        <taxon>Liliopsida</taxon>
        <taxon>Poales</taxon>
        <taxon>Poaceae</taxon>
        <taxon>BOP clade</taxon>
        <taxon>Pooideae</taxon>
        <taxon>Triticodae</taxon>
        <taxon>Triticeae</taxon>
        <taxon>Triticinae</taxon>
        <taxon>Aegilops</taxon>
    </lineage>
</organism>
<dbReference type="EnsemblPlants" id="EMT01113">
    <property type="protein sequence ID" value="EMT01113"/>
    <property type="gene ID" value="F775_00252"/>
</dbReference>